<dbReference type="RefSeq" id="WP_071063215.1">
    <property type="nucleotide sequence ID" value="NZ_MKIE01000005.1"/>
</dbReference>
<keyword evidence="3" id="KW-1185">Reference proteome</keyword>
<gene>
    <name evidence="2" type="ORF">EUAN_14770</name>
</gene>
<evidence type="ECO:0000256" key="1">
    <source>
        <dbReference type="SAM" id="Phobius"/>
    </source>
</evidence>
<dbReference type="STRING" id="39480.EUAN_14770"/>
<proteinExistence type="predicted"/>
<evidence type="ECO:0000313" key="2">
    <source>
        <dbReference type="EMBL" id="OHW62029.1"/>
    </source>
</evidence>
<name>A0A1S1V8F7_9FIRM</name>
<dbReference type="EMBL" id="MKIE01000005">
    <property type="protein sequence ID" value="OHW62029.1"/>
    <property type="molecule type" value="Genomic_DNA"/>
</dbReference>
<feature type="transmembrane region" description="Helical" evidence="1">
    <location>
        <begin position="52"/>
        <end position="69"/>
    </location>
</feature>
<reference evidence="2 3" key="1">
    <citation type="submission" date="2016-09" db="EMBL/GenBank/DDBJ databases">
        <title>Genome sequence of Eubacterium angustum.</title>
        <authorList>
            <person name="Poehlein A."/>
            <person name="Daniel R."/>
        </authorList>
    </citation>
    <scope>NUCLEOTIDE SEQUENCE [LARGE SCALE GENOMIC DNA]</scope>
    <source>
        <strain evidence="2 3">DSM 1989</strain>
    </source>
</reference>
<keyword evidence="1" id="KW-0472">Membrane</keyword>
<comment type="caution">
    <text evidence="2">The sequence shown here is derived from an EMBL/GenBank/DDBJ whole genome shotgun (WGS) entry which is preliminary data.</text>
</comment>
<evidence type="ECO:0000313" key="3">
    <source>
        <dbReference type="Proteomes" id="UP000180254"/>
    </source>
</evidence>
<feature type="transmembrane region" description="Helical" evidence="1">
    <location>
        <begin position="75"/>
        <end position="97"/>
    </location>
</feature>
<feature type="transmembrane region" description="Helical" evidence="1">
    <location>
        <begin position="22"/>
        <end position="40"/>
    </location>
</feature>
<keyword evidence="1" id="KW-1133">Transmembrane helix</keyword>
<organism evidence="2 3">
    <name type="scientific">Andreesenia angusta</name>
    <dbReference type="NCBI Taxonomy" id="39480"/>
    <lineage>
        <taxon>Bacteria</taxon>
        <taxon>Bacillati</taxon>
        <taxon>Bacillota</taxon>
        <taxon>Tissierellia</taxon>
        <taxon>Tissierellales</taxon>
        <taxon>Gottschalkiaceae</taxon>
        <taxon>Andreesenia</taxon>
    </lineage>
</organism>
<protein>
    <submittedName>
        <fullName evidence="2">Uncharacterized protein</fullName>
    </submittedName>
</protein>
<dbReference type="Proteomes" id="UP000180254">
    <property type="component" value="Unassembled WGS sequence"/>
</dbReference>
<accession>A0A1S1V8F7</accession>
<dbReference type="AlphaFoldDB" id="A0A1S1V8F7"/>
<sequence length="99" mass="10964">MNPLGVIFDLIFKGVEKVTMKSWFKLGSILSLIIAVGVFLARNILFQSNGTFVLVMLMASASSIALSVLTHNTKFIKIMIFTSVIVILSIPLIMTFIRQ</sequence>
<keyword evidence="1" id="KW-0812">Transmembrane</keyword>